<organism evidence="2 3">
    <name type="scientific">Phytomonospora endophytica</name>
    <dbReference type="NCBI Taxonomy" id="714109"/>
    <lineage>
        <taxon>Bacteria</taxon>
        <taxon>Bacillati</taxon>
        <taxon>Actinomycetota</taxon>
        <taxon>Actinomycetes</taxon>
        <taxon>Micromonosporales</taxon>
        <taxon>Micromonosporaceae</taxon>
        <taxon>Phytomonospora</taxon>
    </lineage>
</organism>
<accession>A0A841FKP1</accession>
<sequence>MHALGRAEFAGPLDQRLDVRRIGPGHDQRDVRARQPRQGLDHGGDAALGRDGAAVDE</sequence>
<feature type="compositionally biased region" description="Basic and acidic residues" evidence="1">
    <location>
        <begin position="15"/>
        <end position="44"/>
    </location>
</feature>
<dbReference type="AlphaFoldDB" id="A0A841FKP1"/>
<feature type="region of interest" description="Disordered" evidence="1">
    <location>
        <begin position="1"/>
        <end position="57"/>
    </location>
</feature>
<evidence type="ECO:0000256" key="1">
    <source>
        <dbReference type="SAM" id="MobiDB-lite"/>
    </source>
</evidence>
<evidence type="ECO:0000313" key="3">
    <source>
        <dbReference type="Proteomes" id="UP000548476"/>
    </source>
</evidence>
<dbReference type="Proteomes" id="UP000548476">
    <property type="component" value="Unassembled WGS sequence"/>
</dbReference>
<evidence type="ECO:0000313" key="2">
    <source>
        <dbReference type="EMBL" id="MBB6033209.1"/>
    </source>
</evidence>
<comment type="caution">
    <text evidence="2">The sequence shown here is derived from an EMBL/GenBank/DDBJ whole genome shotgun (WGS) entry which is preliminary data.</text>
</comment>
<reference evidence="2 3" key="1">
    <citation type="submission" date="2020-08" db="EMBL/GenBank/DDBJ databases">
        <title>Genomic Encyclopedia of Type Strains, Phase IV (KMG-IV): sequencing the most valuable type-strain genomes for metagenomic binning, comparative biology and taxonomic classification.</title>
        <authorList>
            <person name="Goeker M."/>
        </authorList>
    </citation>
    <scope>NUCLEOTIDE SEQUENCE [LARGE SCALE GENOMIC DNA]</scope>
    <source>
        <strain evidence="2 3">YIM 65646</strain>
    </source>
</reference>
<protein>
    <submittedName>
        <fullName evidence="2">Uncharacterized protein</fullName>
    </submittedName>
</protein>
<name>A0A841FKP1_9ACTN</name>
<gene>
    <name evidence="2" type="ORF">HNR73_001056</name>
</gene>
<dbReference type="EMBL" id="JACHGT010000002">
    <property type="protein sequence ID" value="MBB6033209.1"/>
    <property type="molecule type" value="Genomic_DNA"/>
</dbReference>
<proteinExistence type="predicted"/>
<feature type="compositionally biased region" description="Low complexity" evidence="1">
    <location>
        <begin position="45"/>
        <end position="57"/>
    </location>
</feature>
<keyword evidence="3" id="KW-1185">Reference proteome</keyword>